<sequence>MVKTFTLLLATTMLVACSSRPEAPASQTDTPTPEEGCYQADWQAETNPVLNKRSGPDGLDKYETQTPAKEHGCP</sequence>
<reference evidence="3 4" key="2">
    <citation type="journal article" date="2018" name="Nature">
        <title>Mutant phenotypes for thousands of bacterial genes of unknown function.</title>
        <authorList>
            <person name="Price M.N."/>
            <person name="Wetmore K.M."/>
            <person name="Waters R.J."/>
            <person name="Callaghan M."/>
            <person name="Ray J."/>
            <person name="Liu H."/>
            <person name="Kuehl J.V."/>
            <person name="Melnyk R.A."/>
            <person name="Lamson J.S."/>
            <person name="Suh Y."/>
            <person name="Carlson H.K."/>
            <person name="Esquivel Z."/>
            <person name="Sadeeshkumar H."/>
            <person name="Chakraborty R."/>
            <person name="Zane G.M."/>
            <person name="Rubin B.E."/>
            <person name="Wall J.D."/>
            <person name="Visel A."/>
            <person name="Bristow J."/>
            <person name="Blow M.J."/>
            <person name="Arkin A.P."/>
            <person name="Deutschbauer A.M."/>
        </authorList>
    </citation>
    <scope>NUCLEOTIDE SEQUENCE [LARGE SCALE GENOMIC DNA]</scope>
    <source>
        <strain evidence="3 4">FW300-N2C3</strain>
    </source>
</reference>
<evidence type="ECO:0000313" key="4">
    <source>
        <dbReference type="Proteomes" id="UP000059425"/>
    </source>
</evidence>
<evidence type="ECO:0000313" key="3">
    <source>
        <dbReference type="EMBL" id="ALI07827.1"/>
    </source>
</evidence>
<organism evidence="3 4">
    <name type="scientific">Pseudomonas fluorescens</name>
    <dbReference type="NCBI Taxonomy" id="294"/>
    <lineage>
        <taxon>Bacteria</taxon>
        <taxon>Pseudomonadati</taxon>
        <taxon>Pseudomonadota</taxon>
        <taxon>Gammaproteobacteria</taxon>
        <taxon>Pseudomonadales</taxon>
        <taxon>Pseudomonadaceae</taxon>
        <taxon>Pseudomonas</taxon>
    </lineage>
</organism>
<feature type="signal peptide" evidence="2">
    <location>
        <begin position="1"/>
        <end position="18"/>
    </location>
</feature>
<dbReference type="Proteomes" id="UP000059425">
    <property type="component" value="Chromosome"/>
</dbReference>
<feature type="compositionally biased region" description="Basic and acidic residues" evidence="1">
    <location>
        <begin position="54"/>
        <end position="74"/>
    </location>
</feature>
<dbReference type="AlphaFoldDB" id="A0A0N9WVP4"/>
<keyword evidence="2" id="KW-0732">Signal</keyword>
<evidence type="ECO:0000256" key="1">
    <source>
        <dbReference type="SAM" id="MobiDB-lite"/>
    </source>
</evidence>
<proteinExistence type="predicted"/>
<reference evidence="4" key="1">
    <citation type="submission" date="2015-09" db="EMBL/GenBank/DDBJ databases">
        <title>Whole genome sequence of Pseudomonas fluorescens FW300-N2C3.</title>
        <authorList>
            <person name="Ray J."/>
            <person name="Melnyk R."/>
            <person name="Deutschbauer A."/>
        </authorList>
    </citation>
    <scope>NUCLEOTIDE SEQUENCE [LARGE SCALE GENOMIC DNA]</scope>
    <source>
        <strain evidence="4">FW300-N2C3</strain>
    </source>
</reference>
<evidence type="ECO:0000256" key="2">
    <source>
        <dbReference type="SAM" id="SignalP"/>
    </source>
</evidence>
<gene>
    <name evidence="3" type="ORF">AO356_13695</name>
</gene>
<feature type="region of interest" description="Disordered" evidence="1">
    <location>
        <begin position="44"/>
        <end position="74"/>
    </location>
</feature>
<dbReference type="EMBL" id="CP012831">
    <property type="protein sequence ID" value="ALI07827.1"/>
    <property type="molecule type" value="Genomic_DNA"/>
</dbReference>
<dbReference type="PROSITE" id="PS51257">
    <property type="entry name" value="PROKAR_LIPOPROTEIN"/>
    <property type="match status" value="1"/>
</dbReference>
<dbReference type="RefSeq" id="WP_060740250.1">
    <property type="nucleotide sequence ID" value="NZ_CP012831.1"/>
</dbReference>
<accession>A0A0N9WVP4</accession>
<dbReference type="OrthoDB" id="7006320at2"/>
<name>A0A0N9WVP4_PSEFL</name>
<feature type="chain" id="PRO_5006040625" description="Lipoprotein" evidence="2">
    <location>
        <begin position="19"/>
        <end position="74"/>
    </location>
</feature>
<evidence type="ECO:0008006" key="5">
    <source>
        <dbReference type="Google" id="ProtNLM"/>
    </source>
</evidence>
<protein>
    <recommendedName>
        <fullName evidence="5">Lipoprotein</fullName>
    </recommendedName>
</protein>